<feature type="domain" description="D-glucuronyl C5-epimerase C-terminal" evidence="1">
    <location>
        <begin position="175"/>
        <end position="368"/>
    </location>
</feature>
<evidence type="ECO:0000259" key="1">
    <source>
        <dbReference type="Pfam" id="PF06662"/>
    </source>
</evidence>
<dbReference type="InterPro" id="IPR010598">
    <property type="entry name" value="C5-epim_C"/>
</dbReference>
<evidence type="ECO:0000313" key="4">
    <source>
        <dbReference type="Proteomes" id="UP000077384"/>
    </source>
</evidence>
<dbReference type="Proteomes" id="UP000077384">
    <property type="component" value="Unassembled WGS sequence"/>
</dbReference>
<dbReference type="Proteomes" id="UP000093694">
    <property type="component" value="Unassembled WGS sequence"/>
</dbReference>
<gene>
    <name evidence="3" type="ORF">CLCOS_17660</name>
    <name evidence="2" type="ORF">WX73_00127</name>
</gene>
<dbReference type="RefSeq" id="WP_063600995.1">
    <property type="nucleotide sequence ID" value="NZ_LITQ01000014.1"/>
</dbReference>
<dbReference type="PATRIC" id="fig|1705578.3.peg.509"/>
<dbReference type="InterPro" id="IPR039721">
    <property type="entry name" value="C5-epimerase"/>
</dbReference>
<proteinExistence type="predicted"/>
<protein>
    <recommendedName>
        <fullName evidence="1">D-glucuronyl C5-epimerase C-terminal domain-containing protein</fullName>
    </recommendedName>
</protein>
<accession>A0A162JBW8</accession>
<evidence type="ECO:0000313" key="3">
    <source>
        <dbReference type="EMBL" id="OBR95442.1"/>
    </source>
</evidence>
<dbReference type="Pfam" id="PF06662">
    <property type="entry name" value="C5-epim_C"/>
    <property type="match status" value="1"/>
</dbReference>
<dbReference type="EMBL" id="LROR01000038">
    <property type="protein sequence ID" value="OBR95442.1"/>
    <property type="molecule type" value="Genomic_DNA"/>
</dbReference>
<organism evidence="2 4">
    <name type="scientific">Clostridium coskatii</name>
    <dbReference type="NCBI Taxonomy" id="1705578"/>
    <lineage>
        <taxon>Bacteria</taxon>
        <taxon>Bacillati</taxon>
        <taxon>Bacillota</taxon>
        <taxon>Clostridia</taxon>
        <taxon>Eubacteriales</taxon>
        <taxon>Clostridiaceae</taxon>
        <taxon>Clostridium</taxon>
    </lineage>
</organism>
<dbReference type="PANTHER" id="PTHR13174">
    <property type="entry name" value="D-GLUCURONYL C5-EPIMERASE"/>
    <property type="match status" value="1"/>
</dbReference>
<sequence length="372" mass="43468">MGEVSENEAKNILKNSRRLQNQKKYSKAIEGYNIVLENKNMPKSIINEAKICKLLAERKVPVLDKYSFLPEYMNIGKSGVDYYKSNKCNYTLYGEYNPVKKYFNYQPDWAYLESPSFKYDKNGIPMVKYNGKFYYNAVTICQYALYLYDGYMDTGANKDKFLNTADFLIKSIKKDGSLRYEFKFGYYECLNEGWASSMSQGQALSVFTRAYHLTKNSKYINAGQRVLKYLLTPVSEGGVMDNLGALDKSLEDKIFFQQYVGKTSTYTLNGYIFTLIGLYDWSSVHCAQNIYYSNVAKRYWNKGLLSLKYILPYYDIGNFTSYDLYHIIKNGPPSSSDFYHCIHIEEMNVLYNITGDEYYKNIRNMWMSYVRN</sequence>
<dbReference type="EMBL" id="LITQ01000014">
    <property type="protein sequence ID" value="OAA93175.1"/>
    <property type="molecule type" value="Genomic_DNA"/>
</dbReference>
<dbReference type="GO" id="GO:0015012">
    <property type="term" value="P:heparan sulfate proteoglycan biosynthetic process"/>
    <property type="evidence" value="ECO:0007669"/>
    <property type="project" value="InterPro"/>
</dbReference>
<keyword evidence="5" id="KW-1185">Reference proteome</keyword>
<comment type="caution">
    <text evidence="2">The sequence shown here is derived from an EMBL/GenBank/DDBJ whole genome shotgun (WGS) entry which is preliminary data.</text>
</comment>
<reference evidence="2 4" key="1">
    <citation type="journal article" date="2015" name="Biotechnol. Bioeng.">
        <title>Genome sequence and phenotypic characterization of Caulobacter segnis.</title>
        <authorList>
            <person name="Patel S."/>
            <person name="Fletcher B."/>
            <person name="Scott D.C."/>
            <person name="Ely B."/>
        </authorList>
    </citation>
    <scope>NUCLEOTIDE SEQUENCE [LARGE SCALE GENOMIC DNA]</scope>
    <source>
        <strain evidence="2 4">PS02</strain>
    </source>
</reference>
<dbReference type="GO" id="GO:0047464">
    <property type="term" value="F:heparosan-N-sulfate-glucuronate 5-epimerase activity"/>
    <property type="evidence" value="ECO:0007669"/>
    <property type="project" value="InterPro"/>
</dbReference>
<evidence type="ECO:0000313" key="2">
    <source>
        <dbReference type="EMBL" id="OAA93175.1"/>
    </source>
</evidence>
<reference evidence="3 5" key="2">
    <citation type="journal article" date="2016" name="Front. Microbiol.">
        <title>Industrial Acetogenic Biocatalysts: A Comparative Metabolic and Genomic Analysis.</title>
        <authorList>
            <person name="Bengelsdorf F."/>
            <person name="Poehlein A."/>
            <person name="Sonja S."/>
            <person name="Erz C."/>
            <person name="Hummel T."/>
            <person name="Hoffmeister S."/>
            <person name="Daniel R."/>
            <person name="Durre P."/>
        </authorList>
    </citation>
    <scope>NUCLEOTIDE SEQUENCE [LARGE SCALE GENOMIC DNA]</scope>
    <source>
        <strain evidence="3 5">PTA-10522</strain>
    </source>
</reference>
<evidence type="ECO:0000313" key="5">
    <source>
        <dbReference type="Proteomes" id="UP000093694"/>
    </source>
</evidence>
<name>A0A162JBW8_9CLOT</name>
<dbReference type="PANTHER" id="PTHR13174:SF3">
    <property type="entry name" value="D-GLUCURONYL C5-EPIMERASE"/>
    <property type="match status" value="1"/>
</dbReference>
<dbReference type="AlphaFoldDB" id="A0A162JBW8"/>